<proteinExistence type="predicted"/>
<gene>
    <name evidence="1" type="ORF">M378DRAFT_18634</name>
</gene>
<dbReference type="HOGENOM" id="CLU_1767598_0_0_1"/>
<dbReference type="AlphaFoldDB" id="A0A0C2WDN5"/>
<dbReference type="EMBL" id="KN818655">
    <property type="protein sequence ID" value="KIL54701.1"/>
    <property type="molecule type" value="Genomic_DNA"/>
</dbReference>
<organism evidence="1 2">
    <name type="scientific">Amanita muscaria (strain Koide BX008)</name>
    <dbReference type="NCBI Taxonomy" id="946122"/>
    <lineage>
        <taxon>Eukaryota</taxon>
        <taxon>Fungi</taxon>
        <taxon>Dikarya</taxon>
        <taxon>Basidiomycota</taxon>
        <taxon>Agaricomycotina</taxon>
        <taxon>Agaricomycetes</taxon>
        <taxon>Agaricomycetidae</taxon>
        <taxon>Agaricales</taxon>
        <taxon>Pluteineae</taxon>
        <taxon>Amanitaceae</taxon>
        <taxon>Amanita</taxon>
    </lineage>
</organism>
<dbReference type="InParanoid" id="A0A0C2WDN5"/>
<evidence type="ECO:0000313" key="1">
    <source>
        <dbReference type="EMBL" id="KIL54701.1"/>
    </source>
</evidence>
<keyword evidence="2" id="KW-1185">Reference proteome</keyword>
<protein>
    <submittedName>
        <fullName evidence="1">Uncharacterized protein</fullName>
    </submittedName>
</protein>
<dbReference type="Proteomes" id="UP000054549">
    <property type="component" value="Unassembled WGS sequence"/>
</dbReference>
<sequence>MNDEEFKNAILERNNLDADGQPTNPCLISVYDGYQKVYVMERIRVLFPTPPKVIYVCSTMMMKDPPQHWSSLRSPPYSDRIPSGFWDLFMSGVPSSFLVHSDHIPIKTWEYDRIPSDQVTRSKIGMGSDYDWNAFNSSIIKQKPSYL</sequence>
<accession>A0A0C2WDN5</accession>
<name>A0A0C2WDN5_AMAMK</name>
<reference evidence="1 2" key="1">
    <citation type="submission" date="2014-04" db="EMBL/GenBank/DDBJ databases">
        <title>Evolutionary Origins and Diversification of the Mycorrhizal Mutualists.</title>
        <authorList>
            <consortium name="DOE Joint Genome Institute"/>
            <consortium name="Mycorrhizal Genomics Consortium"/>
            <person name="Kohler A."/>
            <person name="Kuo A."/>
            <person name="Nagy L.G."/>
            <person name="Floudas D."/>
            <person name="Copeland A."/>
            <person name="Barry K.W."/>
            <person name="Cichocki N."/>
            <person name="Veneault-Fourrey C."/>
            <person name="LaButti K."/>
            <person name="Lindquist E.A."/>
            <person name="Lipzen A."/>
            <person name="Lundell T."/>
            <person name="Morin E."/>
            <person name="Murat C."/>
            <person name="Riley R."/>
            <person name="Ohm R."/>
            <person name="Sun H."/>
            <person name="Tunlid A."/>
            <person name="Henrissat B."/>
            <person name="Grigoriev I.V."/>
            <person name="Hibbett D.S."/>
            <person name="Martin F."/>
        </authorList>
    </citation>
    <scope>NUCLEOTIDE SEQUENCE [LARGE SCALE GENOMIC DNA]</scope>
    <source>
        <strain evidence="1 2">Koide BX008</strain>
    </source>
</reference>
<evidence type="ECO:0000313" key="2">
    <source>
        <dbReference type="Proteomes" id="UP000054549"/>
    </source>
</evidence>